<evidence type="ECO:0000313" key="2">
    <source>
        <dbReference type="Proteomes" id="UP001283361"/>
    </source>
</evidence>
<organism evidence="1 2">
    <name type="scientific">Elysia crispata</name>
    <name type="common">lettuce slug</name>
    <dbReference type="NCBI Taxonomy" id="231223"/>
    <lineage>
        <taxon>Eukaryota</taxon>
        <taxon>Metazoa</taxon>
        <taxon>Spiralia</taxon>
        <taxon>Lophotrochozoa</taxon>
        <taxon>Mollusca</taxon>
        <taxon>Gastropoda</taxon>
        <taxon>Heterobranchia</taxon>
        <taxon>Euthyneura</taxon>
        <taxon>Panpulmonata</taxon>
        <taxon>Sacoglossa</taxon>
        <taxon>Placobranchoidea</taxon>
        <taxon>Plakobranchidae</taxon>
        <taxon>Elysia</taxon>
    </lineage>
</organism>
<dbReference type="Proteomes" id="UP001283361">
    <property type="component" value="Unassembled WGS sequence"/>
</dbReference>
<sequence>MESWCLVDMLAPNSCLVKLHTEQLSVSGKANQQISTNAWHLDFILQTDHKPQLFLKNGKAKISRLMRWALAFREFSFSISFLPCVENALSERLLHGCIH</sequence>
<accession>A0AAE0XQX2</accession>
<dbReference type="AlphaFoldDB" id="A0AAE0XQX2"/>
<gene>
    <name evidence="1" type="ORF">RRG08_066842</name>
</gene>
<evidence type="ECO:0000313" key="1">
    <source>
        <dbReference type="EMBL" id="KAK3704211.1"/>
    </source>
</evidence>
<protein>
    <submittedName>
        <fullName evidence="1">Uncharacterized protein</fullName>
    </submittedName>
</protein>
<comment type="caution">
    <text evidence="1">The sequence shown here is derived from an EMBL/GenBank/DDBJ whole genome shotgun (WGS) entry which is preliminary data.</text>
</comment>
<reference evidence="1" key="1">
    <citation type="journal article" date="2023" name="G3 (Bethesda)">
        <title>A reference genome for the long-term kleptoplast-retaining sea slug Elysia crispata morphotype clarki.</title>
        <authorList>
            <person name="Eastman K.E."/>
            <person name="Pendleton A.L."/>
            <person name="Shaikh M.A."/>
            <person name="Suttiyut T."/>
            <person name="Ogas R."/>
            <person name="Tomko P."/>
            <person name="Gavelis G."/>
            <person name="Widhalm J.R."/>
            <person name="Wisecaver J.H."/>
        </authorList>
    </citation>
    <scope>NUCLEOTIDE SEQUENCE</scope>
    <source>
        <strain evidence="1">ECLA1</strain>
    </source>
</reference>
<dbReference type="EMBL" id="JAWDGP010007804">
    <property type="protein sequence ID" value="KAK3704211.1"/>
    <property type="molecule type" value="Genomic_DNA"/>
</dbReference>
<name>A0AAE0XQX2_9GAST</name>
<proteinExistence type="predicted"/>
<keyword evidence="2" id="KW-1185">Reference proteome</keyword>